<feature type="domain" description="DUF4440" evidence="1">
    <location>
        <begin position="5"/>
        <end position="107"/>
    </location>
</feature>
<dbReference type="Gene3D" id="3.10.450.50">
    <property type="match status" value="1"/>
</dbReference>
<dbReference type="Pfam" id="PF14534">
    <property type="entry name" value="DUF4440"/>
    <property type="match status" value="1"/>
</dbReference>
<reference evidence="2" key="1">
    <citation type="submission" date="2021-01" db="EMBL/GenBank/DDBJ databases">
        <title>Whole genome shotgun sequence of Virgisporangium aurantiacum NBRC 16421.</title>
        <authorList>
            <person name="Komaki H."/>
            <person name="Tamura T."/>
        </authorList>
    </citation>
    <scope>NUCLEOTIDE SEQUENCE</scope>
    <source>
        <strain evidence="2">NBRC 16421</strain>
    </source>
</reference>
<keyword evidence="3" id="KW-1185">Reference proteome</keyword>
<dbReference type="SUPFAM" id="SSF54427">
    <property type="entry name" value="NTF2-like"/>
    <property type="match status" value="1"/>
</dbReference>
<name>A0A8J3ZFN6_9ACTN</name>
<dbReference type="Proteomes" id="UP000612585">
    <property type="component" value="Unassembled WGS sequence"/>
</dbReference>
<proteinExistence type="predicted"/>
<dbReference type="RefSeq" id="WP_204005683.1">
    <property type="nucleotide sequence ID" value="NZ_BOPG01000061.1"/>
</dbReference>
<protein>
    <recommendedName>
        <fullName evidence="1">DUF4440 domain-containing protein</fullName>
    </recommendedName>
</protein>
<accession>A0A8J3ZFN6</accession>
<evidence type="ECO:0000259" key="1">
    <source>
        <dbReference type="Pfam" id="PF14534"/>
    </source>
</evidence>
<sequence>MTDPRALVAAYEAAFAAGSASLLDRCYEPDGVLVPSPGTPLVGAEQRIAAHEHLLGFGLPMTVTTRHVYVAGDVALLIVDWSMKSANLDLSGTATDVARRGADGVWRYAIDNPFGTR</sequence>
<gene>
    <name evidence="2" type="ORF">Vau01_085060</name>
</gene>
<dbReference type="InterPro" id="IPR032710">
    <property type="entry name" value="NTF2-like_dom_sf"/>
</dbReference>
<dbReference type="InterPro" id="IPR027843">
    <property type="entry name" value="DUF4440"/>
</dbReference>
<dbReference type="AlphaFoldDB" id="A0A8J3ZFN6"/>
<organism evidence="2 3">
    <name type="scientific">Virgisporangium aurantiacum</name>
    <dbReference type="NCBI Taxonomy" id="175570"/>
    <lineage>
        <taxon>Bacteria</taxon>
        <taxon>Bacillati</taxon>
        <taxon>Actinomycetota</taxon>
        <taxon>Actinomycetes</taxon>
        <taxon>Micromonosporales</taxon>
        <taxon>Micromonosporaceae</taxon>
        <taxon>Virgisporangium</taxon>
    </lineage>
</organism>
<evidence type="ECO:0000313" key="3">
    <source>
        <dbReference type="Proteomes" id="UP000612585"/>
    </source>
</evidence>
<comment type="caution">
    <text evidence="2">The sequence shown here is derived from an EMBL/GenBank/DDBJ whole genome shotgun (WGS) entry which is preliminary data.</text>
</comment>
<evidence type="ECO:0000313" key="2">
    <source>
        <dbReference type="EMBL" id="GIJ60990.1"/>
    </source>
</evidence>
<dbReference type="EMBL" id="BOPG01000061">
    <property type="protein sequence ID" value="GIJ60990.1"/>
    <property type="molecule type" value="Genomic_DNA"/>
</dbReference>